<dbReference type="PRINTS" id="PR01035">
    <property type="entry name" value="TCRTETA"/>
</dbReference>
<evidence type="ECO:0000256" key="3">
    <source>
        <dbReference type="ARBA" id="ARBA00022692"/>
    </source>
</evidence>
<feature type="transmembrane region" description="Helical" evidence="6">
    <location>
        <begin position="148"/>
        <end position="169"/>
    </location>
</feature>
<evidence type="ECO:0000256" key="2">
    <source>
        <dbReference type="ARBA" id="ARBA00022448"/>
    </source>
</evidence>
<sequence>MKCGSAVHLTSFRIGIVHLSSPDTSHATSADTPPQAAHGGAKKTTLLIVFVVVFIDLLGFGIVLPLLPRYGAVFNATSMQLGLLMASFSAMQFLFAPMWGALSDRIGRRPVLIVGLVGSTLSYAMFGVASELGREGTLLGLGAIPWLFITRIAAGIAGATIATAQAVIADSTGAAGRGKGMALIGAAFGIGFTFGPLIGAACTSSDPSIALNDAQYAAVRDWDATETPIAEGELLALLTEHGELQPADQESAGQLLAEPRPQAEVKATLLAPPSAMPGYVAAVLSALALLLAIAKLPESRPADSSAQTTHRRGGLLQLGTVVRHMTARKFAVVLTAIFITTFAFAQFESTLSLLTREFGYSPKRNFLLYAYIGAILMVGQGLLVRRLLPKIGEYRMALIGVVLMTAGFILIALTGNRTLPANALWYILPVVTIGFSSVTPSLQSLLSQAAAEDEQGAVLGTGQSLSSLARILGPYIGIQLLDLSAATPYIAGASLMLVGGLAVASIRTPKPAIKGDAG</sequence>
<feature type="transmembrane region" description="Helical" evidence="6">
    <location>
        <begin position="489"/>
        <end position="506"/>
    </location>
</feature>
<evidence type="ECO:0000313" key="8">
    <source>
        <dbReference type="EMBL" id="APZ96111.1"/>
    </source>
</evidence>
<feature type="domain" description="Major facilitator superfamily (MFS) profile" evidence="7">
    <location>
        <begin position="45"/>
        <end position="511"/>
    </location>
</feature>
<feature type="transmembrane region" description="Helical" evidence="6">
    <location>
        <begin position="276"/>
        <end position="294"/>
    </location>
</feature>
<organism evidence="8 9">
    <name type="scientific">Fuerstiella marisgermanici</name>
    <dbReference type="NCBI Taxonomy" id="1891926"/>
    <lineage>
        <taxon>Bacteria</taxon>
        <taxon>Pseudomonadati</taxon>
        <taxon>Planctomycetota</taxon>
        <taxon>Planctomycetia</taxon>
        <taxon>Planctomycetales</taxon>
        <taxon>Planctomycetaceae</taxon>
        <taxon>Fuerstiella</taxon>
    </lineage>
</organism>
<keyword evidence="2" id="KW-0813">Transport</keyword>
<evidence type="ECO:0000256" key="4">
    <source>
        <dbReference type="ARBA" id="ARBA00022989"/>
    </source>
</evidence>
<dbReference type="AlphaFoldDB" id="A0A1P8WPX9"/>
<dbReference type="EMBL" id="CP017641">
    <property type="protein sequence ID" value="APZ96111.1"/>
    <property type="molecule type" value="Genomic_DNA"/>
</dbReference>
<feature type="transmembrane region" description="Helical" evidence="6">
    <location>
        <begin position="111"/>
        <end position="128"/>
    </location>
</feature>
<evidence type="ECO:0000259" key="7">
    <source>
        <dbReference type="PROSITE" id="PS50850"/>
    </source>
</evidence>
<dbReference type="PANTHER" id="PTHR23504:SF31">
    <property type="entry name" value="MAJOR FACILITATOR SUPERFAMILY DOMAIN-CONTAINING PROTEIN 10"/>
    <property type="match status" value="1"/>
</dbReference>
<feature type="transmembrane region" description="Helical" evidence="6">
    <location>
        <begin position="330"/>
        <end position="347"/>
    </location>
</feature>
<dbReference type="Gene3D" id="1.20.1250.20">
    <property type="entry name" value="MFS general substrate transporter like domains"/>
    <property type="match status" value="1"/>
</dbReference>
<evidence type="ECO:0000256" key="1">
    <source>
        <dbReference type="ARBA" id="ARBA00004141"/>
    </source>
</evidence>
<dbReference type="GO" id="GO:0016020">
    <property type="term" value="C:membrane"/>
    <property type="evidence" value="ECO:0007669"/>
    <property type="project" value="UniProtKB-SubCell"/>
</dbReference>
<feature type="transmembrane region" description="Helical" evidence="6">
    <location>
        <begin position="46"/>
        <end position="67"/>
    </location>
</feature>
<dbReference type="PROSITE" id="PS50850">
    <property type="entry name" value="MFS"/>
    <property type="match status" value="1"/>
</dbReference>
<feature type="transmembrane region" description="Helical" evidence="6">
    <location>
        <begin position="396"/>
        <end position="413"/>
    </location>
</feature>
<dbReference type="Proteomes" id="UP000187735">
    <property type="component" value="Chromosome"/>
</dbReference>
<reference evidence="8 9" key="1">
    <citation type="journal article" date="2016" name="Front. Microbiol.">
        <title>Fuerstia marisgermanicae gen. nov., sp. nov., an Unusual Member of the Phylum Planctomycetes from the German Wadden Sea.</title>
        <authorList>
            <person name="Kohn T."/>
            <person name="Heuer A."/>
            <person name="Jogler M."/>
            <person name="Vollmers J."/>
            <person name="Boedeker C."/>
            <person name="Bunk B."/>
            <person name="Rast P."/>
            <person name="Borchert D."/>
            <person name="Glockner I."/>
            <person name="Freese H.M."/>
            <person name="Klenk H.P."/>
            <person name="Overmann J."/>
            <person name="Kaster A.K."/>
            <person name="Rohde M."/>
            <person name="Wiegand S."/>
            <person name="Jogler C."/>
        </authorList>
    </citation>
    <scope>NUCLEOTIDE SEQUENCE [LARGE SCALE GENOMIC DNA]</scope>
    <source>
        <strain evidence="8 9">NH11</strain>
    </source>
</reference>
<dbReference type="PANTHER" id="PTHR23504">
    <property type="entry name" value="MAJOR FACILITATOR SUPERFAMILY DOMAIN-CONTAINING PROTEIN 10"/>
    <property type="match status" value="1"/>
</dbReference>
<keyword evidence="9" id="KW-1185">Reference proteome</keyword>
<dbReference type="InterPro" id="IPR001958">
    <property type="entry name" value="Tet-R_TetA/multi-R_MdtG-like"/>
</dbReference>
<dbReference type="InterPro" id="IPR011701">
    <property type="entry name" value="MFS"/>
</dbReference>
<keyword evidence="4 6" id="KW-1133">Transmembrane helix</keyword>
<dbReference type="CDD" id="cd17330">
    <property type="entry name" value="MFS_SLC46_TetA_like"/>
    <property type="match status" value="1"/>
</dbReference>
<proteinExistence type="predicted"/>
<keyword evidence="3 6" id="KW-0812">Transmembrane</keyword>
<name>A0A1P8WPX9_9PLAN</name>
<protein>
    <submittedName>
        <fullName evidence="8">Metal-tetracycline/H(+) antiporter</fullName>
    </submittedName>
</protein>
<dbReference type="InterPro" id="IPR036259">
    <property type="entry name" value="MFS_trans_sf"/>
</dbReference>
<keyword evidence="5 6" id="KW-0472">Membrane</keyword>
<evidence type="ECO:0000256" key="5">
    <source>
        <dbReference type="ARBA" id="ARBA00023136"/>
    </source>
</evidence>
<dbReference type="GO" id="GO:0022857">
    <property type="term" value="F:transmembrane transporter activity"/>
    <property type="evidence" value="ECO:0007669"/>
    <property type="project" value="InterPro"/>
</dbReference>
<evidence type="ECO:0000256" key="6">
    <source>
        <dbReference type="SAM" id="Phobius"/>
    </source>
</evidence>
<dbReference type="SUPFAM" id="SSF103473">
    <property type="entry name" value="MFS general substrate transporter"/>
    <property type="match status" value="1"/>
</dbReference>
<accession>A0A1P8WPX9</accession>
<feature type="transmembrane region" description="Helical" evidence="6">
    <location>
        <begin position="79"/>
        <end position="99"/>
    </location>
</feature>
<gene>
    <name evidence="8" type="primary">tetA</name>
    <name evidence="8" type="ORF">Fuma_05779</name>
</gene>
<comment type="subcellular location">
    <subcellularLocation>
        <location evidence="1">Membrane</location>
        <topology evidence="1">Multi-pass membrane protein</topology>
    </subcellularLocation>
</comment>
<feature type="transmembrane region" description="Helical" evidence="6">
    <location>
        <begin position="181"/>
        <end position="201"/>
    </location>
</feature>
<evidence type="ECO:0000313" key="9">
    <source>
        <dbReference type="Proteomes" id="UP000187735"/>
    </source>
</evidence>
<feature type="transmembrane region" description="Helical" evidence="6">
    <location>
        <begin position="367"/>
        <end position="384"/>
    </location>
</feature>
<dbReference type="KEGG" id="fmr:Fuma_05779"/>
<dbReference type="InterPro" id="IPR020846">
    <property type="entry name" value="MFS_dom"/>
</dbReference>
<dbReference type="Pfam" id="PF07690">
    <property type="entry name" value="MFS_1"/>
    <property type="match status" value="2"/>
</dbReference>